<name>A0A7K3WV08_9FLAO</name>
<feature type="chain" id="PRO_5029776974" evidence="1">
    <location>
        <begin position="19"/>
        <end position="321"/>
    </location>
</feature>
<dbReference type="EMBL" id="JAAGVY010000032">
    <property type="protein sequence ID" value="NEN24752.1"/>
    <property type="molecule type" value="Genomic_DNA"/>
</dbReference>
<dbReference type="RefSeq" id="WP_163286146.1">
    <property type="nucleotide sequence ID" value="NZ_JAAGVY010000032.1"/>
</dbReference>
<dbReference type="SUPFAM" id="SSF53474">
    <property type="entry name" value="alpha/beta-Hydrolases"/>
    <property type="match status" value="1"/>
</dbReference>
<feature type="domain" description="Serine aminopeptidase S33" evidence="2">
    <location>
        <begin position="73"/>
        <end position="151"/>
    </location>
</feature>
<accession>A0A7K3WV08</accession>
<keyword evidence="1" id="KW-0732">Signal</keyword>
<gene>
    <name evidence="3" type="ORF">G3O08_14700</name>
</gene>
<proteinExistence type="predicted"/>
<dbReference type="Pfam" id="PF12146">
    <property type="entry name" value="Hydrolase_4"/>
    <property type="match status" value="1"/>
</dbReference>
<sequence>MKIILFALSLVSALTVFSQTSEEVIVVSDSIEIHGTLLCPEGTAKMPVVLIIAGSGPTDRDGNNPEYKNNSLKMLAESLADSGIASLRYDKRGVALSDDPNILESAIRFEDFSSDAAKWIQLLSEDKRFKNIVVLGHSEGSLIGMLASQTTAVDKYISVAGPGRPANFILLDQIIKSSPFFTVPATIMMDSLVNGYTVSSVLPALKEMFRPGVQPYLISWFKYDPAVEIAKLNKPVLIIQGSTDIQVPVSDAELLAEASPRAKLVIIEGMNHVFKEASAERGPNIKTYSNPDLALISGFAQEIIDFIRNSSKIYWLPTKVD</sequence>
<dbReference type="PANTHER" id="PTHR43265">
    <property type="entry name" value="ESTERASE ESTD"/>
    <property type="match status" value="1"/>
</dbReference>
<organism evidence="3 4">
    <name type="scientific">Cryomorpha ignava</name>
    <dbReference type="NCBI Taxonomy" id="101383"/>
    <lineage>
        <taxon>Bacteria</taxon>
        <taxon>Pseudomonadati</taxon>
        <taxon>Bacteroidota</taxon>
        <taxon>Flavobacteriia</taxon>
        <taxon>Flavobacteriales</taxon>
        <taxon>Cryomorphaceae</taxon>
        <taxon>Cryomorpha</taxon>
    </lineage>
</organism>
<dbReference type="InterPro" id="IPR022742">
    <property type="entry name" value="Hydrolase_4"/>
</dbReference>
<evidence type="ECO:0000259" key="2">
    <source>
        <dbReference type="Pfam" id="PF12146"/>
    </source>
</evidence>
<dbReference type="InterPro" id="IPR029058">
    <property type="entry name" value="AB_hydrolase_fold"/>
</dbReference>
<dbReference type="InterPro" id="IPR053145">
    <property type="entry name" value="AB_hydrolase_Est10"/>
</dbReference>
<evidence type="ECO:0000313" key="3">
    <source>
        <dbReference type="EMBL" id="NEN24752.1"/>
    </source>
</evidence>
<protein>
    <submittedName>
        <fullName evidence="3">Alpha/beta hydrolase</fullName>
    </submittedName>
</protein>
<evidence type="ECO:0000256" key="1">
    <source>
        <dbReference type="SAM" id="SignalP"/>
    </source>
</evidence>
<dbReference type="Proteomes" id="UP000486602">
    <property type="component" value="Unassembled WGS sequence"/>
</dbReference>
<dbReference type="PANTHER" id="PTHR43265:SF1">
    <property type="entry name" value="ESTERASE ESTD"/>
    <property type="match status" value="1"/>
</dbReference>
<feature type="signal peptide" evidence="1">
    <location>
        <begin position="1"/>
        <end position="18"/>
    </location>
</feature>
<dbReference type="AlphaFoldDB" id="A0A7K3WV08"/>
<keyword evidence="4" id="KW-1185">Reference proteome</keyword>
<evidence type="ECO:0000313" key="4">
    <source>
        <dbReference type="Proteomes" id="UP000486602"/>
    </source>
</evidence>
<reference evidence="3 4" key="1">
    <citation type="submission" date="2020-02" db="EMBL/GenBank/DDBJ databases">
        <title>Out from the shadows clarifying the taxonomy of the family Cryomorphaceae and related taxa by utilizing the GTDB taxonomic framework.</title>
        <authorList>
            <person name="Bowman J.P."/>
        </authorList>
    </citation>
    <scope>NUCLEOTIDE SEQUENCE [LARGE SCALE GENOMIC DNA]</scope>
    <source>
        <strain evidence="3 4">QSSC 1-22</strain>
    </source>
</reference>
<dbReference type="GO" id="GO:0052689">
    <property type="term" value="F:carboxylic ester hydrolase activity"/>
    <property type="evidence" value="ECO:0007669"/>
    <property type="project" value="TreeGrafter"/>
</dbReference>
<dbReference type="Gene3D" id="3.40.50.1820">
    <property type="entry name" value="alpha/beta hydrolase"/>
    <property type="match status" value="1"/>
</dbReference>
<comment type="caution">
    <text evidence="3">The sequence shown here is derived from an EMBL/GenBank/DDBJ whole genome shotgun (WGS) entry which is preliminary data.</text>
</comment>
<keyword evidence="3" id="KW-0378">Hydrolase</keyword>